<dbReference type="Pfam" id="PF16344">
    <property type="entry name" value="FecR_C"/>
    <property type="match status" value="1"/>
</dbReference>
<comment type="caution">
    <text evidence="4">The sequence shown here is derived from an EMBL/GenBank/DDBJ whole genome shotgun (WGS) entry which is preliminary data.</text>
</comment>
<keyword evidence="1" id="KW-1133">Transmembrane helix</keyword>
<evidence type="ECO:0000259" key="2">
    <source>
        <dbReference type="Pfam" id="PF04773"/>
    </source>
</evidence>
<keyword evidence="5" id="KW-1185">Reference proteome</keyword>
<feature type="domain" description="FecR protein" evidence="2">
    <location>
        <begin position="171"/>
        <end position="266"/>
    </location>
</feature>
<dbReference type="Gene3D" id="2.60.120.1440">
    <property type="match status" value="1"/>
</dbReference>
<name>A0ABP6XZC8_9FLAO</name>
<dbReference type="PANTHER" id="PTHR30273:SF2">
    <property type="entry name" value="PROTEIN FECR"/>
    <property type="match status" value="1"/>
</dbReference>
<evidence type="ECO:0000313" key="4">
    <source>
        <dbReference type="EMBL" id="GAA3573785.1"/>
    </source>
</evidence>
<keyword evidence="1" id="KW-0472">Membrane</keyword>
<organism evidence="4 5">
    <name type="scientific">Snuella lapsa</name>
    <dbReference type="NCBI Taxonomy" id="870481"/>
    <lineage>
        <taxon>Bacteria</taxon>
        <taxon>Pseudomonadati</taxon>
        <taxon>Bacteroidota</taxon>
        <taxon>Flavobacteriia</taxon>
        <taxon>Flavobacteriales</taxon>
        <taxon>Flavobacteriaceae</taxon>
        <taxon>Snuella</taxon>
    </lineage>
</organism>
<reference evidence="5" key="1">
    <citation type="journal article" date="2019" name="Int. J. Syst. Evol. Microbiol.">
        <title>The Global Catalogue of Microorganisms (GCM) 10K type strain sequencing project: providing services to taxonomists for standard genome sequencing and annotation.</title>
        <authorList>
            <consortium name="The Broad Institute Genomics Platform"/>
            <consortium name="The Broad Institute Genome Sequencing Center for Infectious Disease"/>
            <person name="Wu L."/>
            <person name="Ma J."/>
        </authorList>
    </citation>
    <scope>NUCLEOTIDE SEQUENCE [LARGE SCALE GENOMIC DNA]</scope>
    <source>
        <strain evidence="5">JCM 17111</strain>
    </source>
</reference>
<dbReference type="Gene3D" id="3.55.50.30">
    <property type="match status" value="1"/>
</dbReference>
<dbReference type="Pfam" id="PF04773">
    <property type="entry name" value="FecR"/>
    <property type="match status" value="1"/>
</dbReference>
<dbReference type="InterPro" id="IPR012373">
    <property type="entry name" value="Ferrdict_sens_TM"/>
</dbReference>
<dbReference type="EMBL" id="BAABCY010000065">
    <property type="protein sequence ID" value="GAA3573785.1"/>
    <property type="molecule type" value="Genomic_DNA"/>
</dbReference>
<feature type="transmembrane region" description="Helical" evidence="1">
    <location>
        <begin position="81"/>
        <end position="101"/>
    </location>
</feature>
<gene>
    <name evidence="4" type="ORF">GCM10022395_23760</name>
</gene>
<sequence>MISQKTQTLIAKYFTKQASLLELEALKAWLEDPEHVKEFMAYVEVNYAVDFSLKTFNEELSNKRLLEYISKEKRVYRLRKVMGVMKYAAIAIVLLGIGFVYQKGYFTSKPIPVIPEESITLQLDNGNIKVIKEDGSTQVVDEDGNVIGKQNGGQLTYSNDMTKDKLVYNTLTVPYGKRFEVQLSDGTKVHLNAGTSLKYPVKFLKGEKTRQVFLNGEAYFDVTEDTEYPFVVNAENLNVQVLGTEFNVSAYPEDTTTDVVLVEGSVGLYTDAMSLRESTTITPGTKGALNKGLQKITTETVDTSLYTAWMEGGLMFRNMPFKNIAKKLERYYNVHIIITDSQLNEEVFYANFKEEPLENVLSYFRDSYELEYNIKGNTIFIN</sequence>
<protein>
    <submittedName>
        <fullName evidence="4">DUF4974 domain-containing protein</fullName>
    </submittedName>
</protein>
<feature type="domain" description="Protein FecR C-terminal" evidence="3">
    <location>
        <begin position="314"/>
        <end position="381"/>
    </location>
</feature>
<dbReference type="InterPro" id="IPR032508">
    <property type="entry name" value="FecR_C"/>
</dbReference>
<accession>A0ABP6XZC8</accession>
<dbReference type="InterPro" id="IPR006860">
    <property type="entry name" value="FecR"/>
</dbReference>
<dbReference type="RefSeq" id="WP_345006374.1">
    <property type="nucleotide sequence ID" value="NZ_BAABCY010000065.1"/>
</dbReference>
<evidence type="ECO:0000256" key="1">
    <source>
        <dbReference type="SAM" id="Phobius"/>
    </source>
</evidence>
<dbReference type="Proteomes" id="UP001500954">
    <property type="component" value="Unassembled WGS sequence"/>
</dbReference>
<evidence type="ECO:0000313" key="5">
    <source>
        <dbReference type="Proteomes" id="UP001500954"/>
    </source>
</evidence>
<evidence type="ECO:0000259" key="3">
    <source>
        <dbReference type="Pfam" id="PF16344"/>
    </source>
</evidence>
<proteinExistence type="predicted"/>
<dbReference type="PANTHER" id="PTHR30273">
    <property type="entry name" value="PERIPLASMIC SIGNAL SENSOR AND SIGMA FACTOR ACTIVATOR FECR-RELATED"/>
    <property type="match status" value="1"/>
</dbReference>
<dbReference type="PIRSF" id="PIRSF018266">
    <property type="entry name" value="FecR"/>
    <property type="match status" value="1"/>
</dbReference>
<keyword evidence="1" id="KW-0812">Transmembrane</keyword>